<dbReference type="Proteomes" id="UP000053268">
    <property type="component" value="Unassembled WGS sequence"/>
</dbReference>
<dbReference type="GO" id="GO:0008270">
    <property type="term" value="F:zinc ion binding"/>
    <property type="evidence" value="ECO:0007669"/>
    <property type="project" value="UniProtKB-KW"/>
</dbReference>
<evidence type="ECO:0000256" key="3">
    <source>
        <dbReference type="ARBA" id="ARBA00022771"/>
    </source>
</evidence>
<dbReference type="PROSITE" id="PS50157">
    <property type="entry name" value="ZINC_FINGER_C2H2_2"/>
    <property type="match status" value="4"/>
</dbReference>
<feature type="domain" description="C2H2-type" evidence="9">
    <location>
        <begin position="3"/>
        <end position="31"/>
    </location>
</feature>
<evidence type="ECO:0000256" key="4">
    <source>
        <dbReference type="ARBA" id="ARBA00022833"/>
    </source>
</evidence>
<dbReference type="InterPro" id="IPR013087">
    <property type="entry name" value="Znf_C2H2_type"/>
</dbReference>
<reference evidence="10 11" key="1">
    <citation type="journal article" date="2015" name="Nat. Commun.">
        <title>Outbred genome sequencing and CRISPR/Cas9 gene editing in butterflies.</title>
        <authorList>
            <person name="Li X."/>
            <person name="Fan D."/>
            <person name="Zhang W."/>
            <person name="Liu G."/>
            <person name="Zhang L."/>
            <person name="Zhao L."/>
            <person name="Fang X."/>
            <person name="Chen L."/>
            <person name="Dong Y."/>
            <person name="Chen Y."/>
            <person name="Ding Y."/>
            <person name="Zhao R."/>
            <person name="Feng M."/>
            <person name="Zhu Y."/>
            <person name="Feng Y."/>
            <person name="Jiang X."/>
            <person name="Zhu D."/>
            <person name="Xiang H."/>
            <person name="Feng X."/>
            <person name="Li S."/>
            <person name="Wang J."/>
            <person name="Zhang G."/>
            <person name="Kronforst M.R."/>
            <person name="Wang W."/>
        </authorList>
    </citation>
    <scope>NUCLEOTIDE SEQUENCE [LARGE SCALE GENOMIC DNA]</scope>
    <source>
        <strain evidence="10">Ya'a_city_454_Px</strain>
        <tissue evidence="10">Whole body</tissue>
    </source>
</reference>
<organism evidence="10 11">
    <name type="scientific">Papilio xuthus</name>
    <name type="common">Asian swallowtail butterfly</name>
    <dbReference type="NCBI Taxonomy" id="66420"/>
    <lineage>
        <taxon>Eukaryota</taxon>
        <taxon>Metazoa</taxon>
        <taxon>Ecdysozoa</taxon>
        <taxon>Arthropoda</taxon>
        <taxon>Hexapoda</taxon>
        <taxon>Insecta</taxon>
        <taxon>Pterygota</taxon>
        <taxon>Neoptera</taxon>
        <taxon>Endopterygota</taxon>
        <taxon>Lepidoptera</taxon>
        <taxon>Glossata</taxon>
        <taxon>Ditrysia</taxon>
        <taxon>Papilionoidea</taxon>
        <taxon>Papilionidae</taxon>
        <taxon>Papilioninae</taxon>
        <taxon>Papilio</taxon>
    </lineage>
</organism>
<dbReference type="EMBL" id="KQ459463">
    <property type="protein sequence ID" value="KPJ00415.1"/>
    <property type="molecule type" value="Genomic_DNA"/>
</dbReference>
<evidence type="ECO:0000256" key="2">
    <source>
        <dbReference type="ARBA" id="ARBA00022737"/>
    </source>
</evidence>
<dbReference type="PROSITE" id="PS00028">
    <property type="entry name" value="ZINC_FINGER_C2H2_1"/>
    <property type="match status" value="4"/>
</dbReference>
<keyword evidence="11" id="KW-1185">Reference proteome</keyword>
<evidence type="ECO:0000313" key="11">
    <source>
        <dbReference type="Proteomes" id="UP000053268"/>
    </source>
</evidence>
<evidence type="ECO:0000256" key="6">
    <source>
        <dbReference type="ARBA" id="ARBA00037948"/>
    </source>
</evidence>
<gene>
    <name evidence="10" type="ORF">RR46_07005</name>
</gene>
<comment type="similarity">
    <text evidence="6">Belongs to the snail C2H2-type zinc-finger protein family.</text>
</comment>
<feature type="domain" description="C2H2-type" evidence="9">
    <location>
        <begin position="465"/>
        <end position="492"/>
    </location>
</feature>
<dbReference type="InterPro" id="IPR050527">
    <property type="entry name" value="Snail/Krueppel_Znf"/>
</dbReference>
<keyword evidence="5" id="KW-0539">Nucleus</keyword>
<sequence length="639" mass="76133">MTYSCKLCSYSGKTVKYLSRHTKKVHTEPTISCNVCDKKFHFQCNLKQHLLVHTDLKPYLCTICDYACRDSSTLRKHKDRHLGIVKRYQCELCPRLKHKEVLEETDFKKEIENMELFEVEKQEILSDIEHEETNIRNHRIGKNIRNTEKNHAKELNSLLDKATMINKNVDLIEKIKRINVTVKIDKKAKENAEKHIQKLLDKSTRKKEMKELEETRQMYNERIRQAINSKPRKGPVIKFIKINNNANENNESQNNDIQSQFNDAKINDNEIVRRNNKLKINTHQCYVCFKLFETKPKLIEHCIEHFDVCCDVMLKKCPLCDYVTKLNLSRHMKLIHKINIQLPYTRFKDKKHNNNGSRYYYDINNKNIDKIEIIPSVKNLNKIESMKIDKKRKIKKSFSIDKKKLIKKGNEWIVGDEEVKIKNDYLITNFNIEDLLKIKVIGDDYLSKLKKLSHIAKNKGEKMLFPCENCEKICQTLSALKLHTRKHNPNAKPFKKKLWKNKINGKEIEKNTNRYEKPKPILNKHKCDKDLKDFYENNIKGGDIEFWQFLKIYNKISKENITEFSELYKRTDFGIHYELTNDELIKKKENKLQKEEIKNKKVVKKTPKFSRVVKMSKKQYLKRMEIKNKLRQNISNIIC</sequence>
<evidence type="ECO:0000256" key="5">
    <source>
        <dbReference type="ARBA" id="ARBA00023242"/>
    </source>
</evidence>
<evidence type="ECO:0000256" key="7">
    <source>
        <dbReference type="PROSITE-ProRule" id="PRU00042"/>
    </source>
</evidence>
<dbReference type="AlphaFoldDB" id="A0A194Q5Y1"/>
<dbReference type="PANTHER" id="PTHR24388:SF104">
    <property type="entry name" value="AT-RICH BINDING PROTEIN-RELATED"/>
    <property type="match status" value="1"/>
</dbReference>
<protein>
    <submittedName>
        <fullName evidence="10">Zinc finger protein 711</fullName>
    </submittedName>
</protein>
<dbReference type="SUPFAM" id="SSF57667">
    <property type="entry name" value="beta-beta-alpha zinc fingers"/>
    <property type="match status" value="2"/>
</dbReference>
<evidence type="ECO:0000256" key="8">
    <source>
        <dbReference type="SAM" id="Coils"/>
    </source>
</evidence>
<feature type="domain" description="C2H2-type" evidence="9">
    <location>
        <begin position="59"/>
        <end position="83"/>
    </location>
</feature>
<dbReference type="GO" id="GO:0000978">
    <property type="term" value="F:RNA polymerase II cis-regulatory region sequence-specific DNA binding"/>
    <property type="evidence" value="ECO:0007669"/>
    <property type="project" value="TreeGrafter"/>
</dbReference>
<keyword evidence="3 7" id="KW-0863">Zinc-finger</keyword>
<name>A0A194Q5Y1_PAPXU</name>
<dbReference type="PANTHER" id="PTHR24388">
    <property type="entry name" value="ZINC FINGER PROTEIN"/>
    <property type="match status" value="1"/>
</dbReference>
<evidence type="ECO:0000313" key="10">
    <source>
        <dbReference type="EMBL" id="KPJ00415.1"/>
    </source>
</evidence>
<dbReference type="SMART" id="SM00355">
    <property type="entry name" value="ZnF_C2H2"/>
    <property type="match status" value="6"/>
</dbReference>
<keyword evidence="2" id="KW-0677">Repeat</keyword>
<dbReference type="STRING" id="66420.A0A194Q5Y1"/>
<evidence type="ECO:0000256" key="1">
    <source>
        <dbReference type="ARBA" id="ARBA00022723"/>
    </source>
</evidence>
<accession>A0A194Q5Y1</accession>
<evidence type="ECO:0000259" key="9">
    <source>
        <dbReference type="PROSITE" id="PS50157"/>
    </source>
</evidence>
<dbReference type="Gene3D" id="3.30.160.60">
    <property type="entry name" value="Classic Zinc Finger"/>
    <property type="match status" value="2"/>
</dbReference>
<keyword evidence="4" id="KW-0862">Zinc</keyword>
<proteinExistence type="inferred from homology"/>
<keyword evidence="8" id="KW-0175">Coiled coil</keyword>
<dbReference type="GO" id="GO:0000981">
    <property type="term" value="F:DNA-binding transcription factor activity, RNA polymerase II-specific"/>
    <property type="evidence" value="ECO:0007669"/>
    <property type="project" value="TreeGrafter"/>
</dbReference>
<dbReference type="InterPro" id="IPR036236">
    <property type="entry name" value="Znf_C2H2_sf"/>
</dbReference>
<feature type="coiled-coil region" evidence="8">
    <location>
        <begin position="202"/>
        <end position="263"/>
    </location>
</feature>
<keyword evidence="1" id="KW-0479">Metal-binding</keyword>
<feature type="domain" description="C2H2-type" evidence="9">
    <location>
        <begin position="31"/>
        <end position="58"/>
    </location>
</feature>